<comment type="caution">
    <text evidence="3">The sequence shown here is derived from an EMBL/GenBank/DDBJ whole genome shotgun (WGS) entry which is preliminary data.</text>
</comment>
<feature type="domain" description="Activator of Hsp90 ATPase homologue 1/2-like C-terminal" evidence="2">
    <location>
        <begin position="206"/>
        <end position="277"/>
    </location>
</feature>
<dbReference type="Proteomes" id="UP001501747">
    <property type="component" value="Unassembled WGS sequence"/>
</dbReference>
<protein>
    <submittedName>
        <fullName evidence="3">SRPBCC family protein</fullName>
    </submittedName>
</protein>
<dbReference type="SUPFAM" id="SSF55961">
    <property type="entry name" value="Bet v1-like"/>
    <property type="match status" value="2"/>
</dbReference>
<evidence type="ECO:0000259" key="2">
    <source>
        <dbReference type="Pfam" id="PF08327"/>
    </source>
</evidence>
<evidence type="ECO:0000313" key="3">
    <source>
        <dbReference type="EMBL" id="GAA4030015.1"/>
    </source>
</evidence>
<feature type="domain" description="Activator of Hsp90 ATPase homologue 1/2-like C-terminal" evidence="2">
    <location>
        <begin position="24"/>
        <end position="134"/>
    </location>
</feature>
<sequence>MTRNGELSRHEGRNMLRFERRLRHPIAKAWRAITDPEHSKQWFPAAMHTELKQGATILFVFEGDDGAPTKGTITDFEPQNLFAFTWEGEVLRWELREDGDACVLVFTHIFDDRAGAASFATGWEGCFTALDQLLADEKITEAAPYGPRHDEYVALFDLARGESRETEDGWEVRFERNLTKSQSDVWALLTDSTPAVGEEPPLRFTTGYVQVGPVTAVKERELLEYSWEGGAIRWELRPGNGGARLVLTQTGTSAQADQRATALGAWHVHIDLLAQWLRGETPCWPEGRVEALAEEYAQEYTEQLNLS</sequence>
<comment type="similarity">
    <text evidence="1">Belongs to the AHA1 family.</text>
</comment>
<dbReference type="EMBL" id="BAABAL010000019">
    <property type="protein sequence ID" value="GAA4030015.1"/>
    <property type="molecule type" value="Genomic_DNA"/>
</dbReference>
<proteinExistence type="inferred from homology"/>
<dbReference type="Pfam" id="PF08327">
    <property type="entry name" value="AHSA1"/>
    <property type="match status" value="2"/>
</dbReference>
<organism evidence="3 4">
    <name type="scientific">Allokutzneria multivorans</name>
    <dbReference type="NCBI Taxonomy" id="1142134"/>
    <lineage>
        <taxon>Bacteria</taxon>
        <taxon>Bacillati</taxon>
        <taxon>Actinomycetota</taxon>
        <taxon>Actinomycetes</taxon>
        <taxon>Pseudonocardiales</taxon>
        <taxon>Pseudonocardiaceae</taxon>
        <taxon>Allokutzneria</taxon>
    </lineage>
</organism>
<dbReference type="Gene3D" id="3.30.530.20">
    <property type="match status" value="2"/>
</dbReference>
<reference evidence="4" key="1">
    <citation type="journal article" date="2019" name="Int. J. Syst. Evol. Microbiol.">
        <title>The Global Catalogue of Microorganisms (GCM) 10K type strain sequencing project: providing services to taxonomists for standard genome sequencing and annotation.</title>
        <authorList>
            <consortium name="The Broad Institute Genomics Platform"/>
            <consortium name="The Broad Institute Genome Sequencing Center for Infectious Disease"/>
            <person name="Wu L."/>
            <person name="Ma J."/>
        </authorList>
    </citation>
    <scope>NUCLEOTIDE SEQUENCE [LARGE SCALE GENOMIC DNA]</scope>
    <source>
        <strain evidence="4">JCM 17342</strain>
    </source>
</reference>
<accession>A0ABP7TRF5</accession>
<dbReference type="RefSeq" id="WP_344883133.1">
    <property type="nucleotide sequence ID" value="NZ_BAABAL010000019.1"/>
</dbReference>
<evidence type="ECO:0000313" key="4">
    <source>
        <dbReference type="Proteomes" id="UP001501747"/>
    </source>
</evidence>
<dbReference type="InterPro" id="IPR023393">
    <property type="entry name" value="START-like_dom_sf"/>
</dbReference>
<evidence type="ECO:0000256" key="1">
    <source>
        <dbReference type="ARBA" id="ARBA00006817"/>
    </source>
</evidence>
<name>A0ABP7TRF5_9PSEU</name>
<gene>
    <name evidence="3" type="ORF">GCM10022247_63910</name>
</gene>
<keyword evidence="4" id="KW-1185">Reference proteome</keyword>
<dbReference type="InterPro" id="IPR013538">
    <property type="entry name" value="ASHA1/2-like_C"/>
</dbReference>
<dbReference type="CDD" id="cd08899">
    <property type="entry name" value="SRPBCC_CalC_Aha1-like_6"/>
    <property type="match status" value="1"/>
</dbReference>